<dbReference type="SUPFAM" id="SSF52242">
    <property type="entry name" value="Cobalamin (vitamin B12)-binding domain"/>
    <property type="match status" value="1"/>
</dbReference>
<keyword evidence="2" id="KW-0479">Metal-binding</keyword>
<dbReference type="PROSITE" id="PS51332">
    <property type="entry name" value="B12_BINDING"/>
    <property type="match status" value="1"/>
</dbReference>
<dbReference type="InterPro" id="IPR036594">
    <property type="entry name" value="Meth_synthase_dom"/>
</dbReference>
<dbReference type="GO" id="GO:0050667">
    <property type="term" value="P:homocysteine metabolic process"/>
    <property type="evidence" value="ECO:0007669"/>
    <property type="project" value="TreeGrafter"/>
</dbReference>
<accession>X0SHW9</accession>
<dbReference type="GO" id="GO:0008705">
    <property type="term" value="F:methionine synthase activity"/>
    <property type="evidence" value="ECO:0007669"/>
    <property type="project" value="TreeGrafter"/>
</dbReference>
<organism evidence="6">
    <name type="scientific">marine sediment metagenome</name>
    <dbReference type="NCBI Taxonomy" id="412755"/>
    <lineage>
        <taxon>unclassified sequences</taxon>
        <taxon>metagenomes</taxon>
        <taxon>ecological metagenomes</taxon>
    </lineage>
</organism>
<evidence type="ECO:0000313" key="6">
    <source>
        <dbReference type="EMBL" id="GAF80609.1"/>
    </source>
</evidence>
<dbReference type="CDD" id="cd02070">
    <property type="entry name" value="corrinoid_protein_B12-BD"/>
    <property type="match status" value="1"/>
</dbReference>
<dbReference type="PANTHER" id="PTHR45833:SF1">
    <property type="entry name" value="METHIONINE SYNTHASE"/>
    <property type="match status" value="1"/>
</dbReference>
<dbReference type="InterPro" id="IPR050554">
    <property type="entry name" value="Met_Synthase/Corrinoid"/>
</dbReference>
<dbReference type="InterPro" id="IPR036724">
    <property type="entry name" value="Cobalamin-bd_sf"/>
</dbReference>
<evidence type="ECO:0000259" key="4">
    <source>
        <dbReference type="PROSITE" id="PS51332"/>
    </source>
</evidence>
<dbReference type="SMART" id="SM01018">
    <property type="entry name" value="B12-binding_2"/>
    <property type="match status" value="1"/>
</dbReference>
<sequence length="217" mass="23160">MVDYTEMNQWLYEGKAPRVKEMTDQALEEGRDVDEILQEGLIAGMSVVGEDFKHNRLYVPQVLIAARAMKAGMAILKPLLTEHGGADSGGTIVMGTVKGDLHDIGKNLVCMMSEGAGFKIVDLGVDTTADKFVESVKEHGAGIVGMSALLTTTMPYMKVVIDRFKEEGLGHVKICVGGAPVSEMFADEIGADGYAADAPGAVELFKELHPVRVSSSG</sequence>
<dbReference type="GO" id="GO:0046872">
    <property type="term" value="F:metal ion binding"/>
    <property type="evidence" value="ECO:0007669"/>
    <property type="project" value="UniProtKB-KW"/>
</dbReference>
<dbReference type="GO" id="GO:0005829">
    <property type="term" value="C:cytosol"/>
    <property type="evidence" value="ECO:0007669"/>
    <property type="project" value="TreeGrafter"/>
</dbReference>
<dbReference type="EMBL" id="BARS01002066">
    <property type="protein sequence ID" value="GAF80609.1"/>
    <property type="molecule type" value="Genomic_DNA"/>
</dbReference>
<dbReference type="PANTHER" id="PTHR45833">
    <property type="entry name" value="METHIONINE SYNTHASE"/>
    <property type="match status" value="1"/>
</dbReference>
<evidence type="ECO:0000256" key="1">
    <source>
        <dbReference type="ARBA" id="ARBA00010854"/>
    </source>
</evidence>
<dbReference type="GO" id="GO:0046653">
    <property type="term" value="P:tetrahydrofolate metabolic process"/>
    <property type="evidence" value="ECO:0007669"/>
    <property type="project" value="TreeGrafter"/>
</dbReference>
<dbReference type="GO" id="GO:0031419">
    <property type="term" value="F:cobalamin binding"/>
    <property type="evidence" value="ECO:0007669"/>
    <property type="project" value="InterPro"/>
</dbReference>
<name>X0SHW9_9ZZZZ</name>
<dbReference type="AlphaFoldDB" id="X0SHW9"/>
<feature type="domain" description="B12-binding" evidence="4">
    <location>
        <begin position="89"/>
        <end position="217"/>
    </location>
</feature>
<comment type="similarity">
    <text evidence="1">Belongs to the methylamine corrinoid protein family.</text>
</comment>
<feature type="domain" description="B12-binding N-terminal" evidence="5">
    <location>
        <begin position="1"/>
        <end position="88"/>
    </location>
</feature>
<dbReference type="Gene3D" id="1.10.1240.10">
    <property type="entry name" value="Methionine synthase domain"/>
    <property type="match status" value="1"/>
</dbReference>
<dbReference type="SUPFAM" id="SSF47644">
    <property type="entry name" value="Methionine synthase domain"/>
    <property type="match status" value="1"/>
</dbReference>
<evidence type="ECO:0000256" key="2">
    <source>
        <dbReference type="ARBA" id="ARBA00022723"/>
    </source>
</evidence>
<evidence type="ECO:0008006" key="7">
    <source>
        <dbReference type="Google" id="ProtNLM"/>
    </source>
</evidence>
<dbReference type="InterPro" id="IPR003759">
    <property type="entry name" value="Cbl-bd_cap"/>
</dbReference>
<dbReference type="InterPro" id="IPR006158">
    <property type="entry name" value="Cobalamin-bd"/>
</dbReference>
<protein>
    <recommendedName>
        <fullName evidence="7">B12-binding domain-containing protein</fullName>
    </recommendedName>
</protein>
<proteinExistence type="inferred from homology"/>
<gene>
    <name evidence="6" type="ORF">S01H1_03854</name>
</gene>
<comment type="caution">
    <text evidence="6">The sequence shown here is derived from an EMBL/GenBank/DDBJ whole genome shotgun (WGS) entry which is preliminary data.</text>
</comment>
<dbReference type="FunFam" id="3.40.50.280:FF:000003">
    <property type="entry name" value="Dimethylamine methyltransferase corrinoid protein"/>
    <property type="match status" value="1"/>
</dbReference>
<dbReference type="Gene3D" id="3.40.50.280">
    <property type="entry name" value="Cobalamin-binding domain"/>
    <property type="match status" value="1"/>
</dbReference>
<evidence type="ECO:0000256" key="3">
    <source>
        <dbReference type="ARBA" id="ARBA00023285"/>
    </source>
</evidence>
<keyword evidence="3" id="KW-0170">Cobalt</keyword>
<evidence type="ECO:0000259" key="5">
    <source>
        <dbReference type="PROSITE" id="PS51337"/>
    </source>
</evidence>
<reference evidence="6" key="1">
    <citation type="journal article" date="2014" name="Front. Microbiol.">
        <title>High frequency of phylogenetically diverse reductive dehalogenase-homologous genes in deep subseafloor sedimentary metagenomes.</title>
        <authorList>
            <person name="Kawai M."/>
            <person name="Futagami T."/>
            <person name="Toyoda A."/>
            <person name="Takaki Y."/>
            <person name="Nishi S."/>
            <person name="Hori S."/>
            <person name="Arai W."/>
            <person name="Tsubouchi T."/>
            <person name="Morono Y."/>
            <person name="Uchiyama I."/>
            <person name="Ito T."/>
            <person name="Fujiyama A."/>
            <person name="Inagaki F."/>
            <person name="Takami H."/>
        </authorList>
    </citation>
    <scope>NUCLEOTIDE SEQUENCE</scope>
    <source>
        <strain evidence="6">Expedition CK06-06</strain>
    </source>
</reference>
<dbReference type="Pfam" id="PF02310">
    <property type="entry name" value="B12-binding"/>
    <property type="match status" value="1"/>
</dbReference>
<dbReference type="PROSITE" id="PS51337">
    <property type="entry name" value="B12_BINDING_NTER"/>
    <property type="match status" value="1"/>
</dbReference>
<dbReference type="Pfam" id="PF02607">
    <property type="entry name" value="B12-binding_2"/>
    <property type="match status" value="1"/>
</dbReference>